<comment type="caution">
    <text evidence="1">The sequence shown here is derived from an EMBL/GenBank/DDBJ whole genome shotgun (WGS) entry which is preliminary data.</text>
</comment>
<name>A0ACA9P7D2_9GLOM</name>
<evidence type="ECO:0000313" key="2">
    <source>
        <dbReference type="Proteomes" id="UP000789702"/>
    </source>
</evidence>
<organism evidence="1 2">
    <name type="scientific">Dentiscutata heterogama</name>
    <dbReference type="NCBI Taxonomy" id="1316150"/>
    <lineage>
        <taxon>Eukaryota</taxon>
        <taxon>Fungi</taxon>
        <taxon>Fungi incertae sedis</taxon>
        <taxon>Mucoromycota</taxon>
        <taxon>Glomeromycotina</taxon>
        <taxon>Glomeromycetes</taxon>
        <taxon>Diversisporales</taxon>
        <taxon>Gigasporaceae</taxon>
        <taxon>Dentiscutata</taxon>
    </lineage>
</organism>
<sequence>LKLLANTARSANSTIYTVFTQADVSVSGHKVQEKQITTGYDLLTTDPNPESSQGIKRDLDNEVDEEEYDAKRTIIGGKSTSWIVNGINIRQRLTEYQETGLPKTRPEYYDVILFTDKNQDGFLGTLEENVVIQMRKEIERKDDKTEDNIEKKIKSFLNNIITRDIKETKKNLKLQKDDTFEEDFAIFFVNHMIELIEDVNVLLEDMSEGTFIAMYGETCLRASAEEQNSQKTDDERRSPGEKIDTIIALRNDDEEFSVTEVSDRLKIIKMSKTLMNRFARLRPNSDIRTFIVYQVILYEFRLKFSEIYTVKELLRFSIPKTWKDMRNSHEAIIGFLKYEHLLSESSSTIEDFLWIENNSNEEFQGMTTRTVYTSK</sequence>
<dbReference type="EMBL" id="CAJVPU010025225">
    <property type="protein sequence ID" value="CAG8695477.1"/>
    <property type="molecule type" value="Genomic_DNA"/>
</dbReference>
<feature type="non-terminal residue" evidence="1">
    <location>
        <position position="1"/>
    </location>
</feature>
<dbReference type="Proteomes" id="UP000789702">
    <property type="component" value="Unassembled WGS sequence"/>
</dbReference>
<keyword evidence="2" id="KW-1185">Reference proteome</keyword>
<protein>
    <submittedName>
        <fullName evidence="1">15027_t:CDS:1</fullName>
    </submittedName>
</protein>
<evidence type="ECO:0000313" key="1">
    <source>
        <dbReference type="EMBL" id="CAG8695477.1"/>
    </source>
</evidence>
<reference evidence="1" key="1">
    <citation type="submission" date="2021-06" db="EMBL/GenBank/DDBJ databases">
        <authorList>
            <person name="Kallberg Y."/>
            <person name="Tangrot J."/>
            <person name="Rosling A."/>
        </authorList>
    </citation>
    <scope>NUCLEOTIDE SEQUENCE</scope>
    <source>
        <strain evidence="1">IL203A</strain>
    </source>
</reference>
<feature type="non-terminal residue" evidence="1">
    <location>
        <position position="375"/>
    </location>
</feature>
<accession>A0ACA9P7D2</accession>
<gene>
    <name evidence="1" type="ORF">DHETER_LOCUS11478</name>
</gene>
<proteinExistence type="predicted"/>